<dbReference type="CDD" id="cd00093">
    <property type="entry name" value="HTH_XRE"/>
    <property type="match status" value="1"/>
</dbReference>
<feature type="domain" description="HTH cro/C1-type" evidence="4">
    <location>
        <begin position="44"/>
        <end position="97"/>
    </location>
</feature>
<dbReference type="SMART" id="SM00530">
    <property type="entry name" value="HTH_XRE"/>
    <property type="match status" value="1"/>
</dbReference>
<evidence type="ECO:0000259" key="4">
    <source>
        <dbReference type="PROSITE" id="PS50943"/>
    </source>
</evidence>
<dbReference type="OrthoDB" id="9799384at2"/>
<evidence type="ECO:0000256" key="2">
    <source>
        <dbReference type="ARBA" id="ARBA00023125"/>
    </source>
</evidence>
<proteinExistence type="predicted"/>
<evidence type="ECO:0000256" key="3">
    <source>
        <dbReference type="ARBA" id="ARBA00023163"/>
    </source>
</evidence>
<gene>
    <name evidence="5" type="ORF">SAMN05421863_104724</name>
</gene>
<dbReference type="Proteomes" id="UP000183287">
    <property type="component" value="Unassembled WGS sequence"/>
</dbReference>
<keyword evidence="2" id="KW-0238">DNA-binding</keyword>
<accession>A0A1I4T6J2</accession>
<keyword evidence="1" id="KW-0805">Transcription regulation</keyword>
<dbReference type="GO" id="GO:0003677">
    <property type="term" value="F:DNA binding"/>
    <property type="evidence" value="ECO:0007669"/>
    <property type="project" value="UniProtKB-KW"/>
</dbReference>
<dbReference type="Gene3D" id="1.10.260.40">
    <property type="entry name" value="lambda repressor-like DNA-binding domains"/>
    <property type="match status" value="1"/>
</dbReference>
<dbReference type="InterPro" id="IPR052359">
    <property type="entry name" value="HTH-type_reg/antitoxin"/>
</dbReference>
<keyword evidence="6" id="KW-1185">Reference proteome</keyword>
<dbReference type="PROSITE" id="PS50943">
    <property type="entry name" value="HTH_CROC1"/>
    <property type="match status" value="1"/>
</dbReference>
<dbReference type="Pfam" id="PF01381">
    <property type="entry name" value="HTH_3"/>
    <property type="match status" value="1"/>
</dbReference>
<evidence type="ECO:0000313" key="6">
    <source>
        <dbReference type="Proteomes" id="UP000183287"/>
    </source>
</evidence>
<dbReference type="RefSeq" id="WP_074906379.1">
    <property type="nucleotide sequence ID" value="NZ_FOUB01000047.1"/>
</dbReference>
<reference evidence="6" key="1">
    <citation type="submission" date="2016-10" db="EMBL/GenBank/DDBJ databases">
        <authorList>
            <person name="Varghese N."/>
            <person name="Submissions S."/>
        </authorList>
    </citation>
    <scope>NUCLEOTIDE SEQUENCE [LARGE SCALE GENOMIC DNA]</scope>
    <source>
        <strain evidence="6">Nm44</strain>
    </source>
</reference>
<dbReference type="SUPFAM" id="SSF47413">
    <property type="entry name" value="lambda repressor-like DNA-binding domains"/>
    <property type="match status" value="1"/>
</dbReference>
<dbReference type="EMBL" id="FOUB01000047">
    <property type="protein sequence ID" value="SFM72170.1"/>
    <property type="molecule type" value="Genomic_DNA"/>
</dbReference>
<name>A0A1I4T6J2_9PROT</name>
<dbReference type="AlphaFoldDB" id="A0A1I4T6J2"/>
<dbReference type="PANTHER" id="PTHR36511:SF4">
    <property type="entry name" value="ANTITOXIN MQSA"/>
    <property type="match status" value="1"/>
</dbReference>
<organism evidence="5 6">
    <name type="scientific">Nitrosomonas communis</name>
    <dbReference type="NCBI Taxonomy" id="44574"/>
    <lineage>
        <taxon>Bacteria</taxon>
        <taxon>Pseudomonadati</taxon>
        <taxon>Pseudomonadota</taxon>
        <taxon>Betaproteobacteria</taxon>
        <taxon>Nitrosomonadales</taxon>
        <taxon>Nitrosomonadaceae</taxon>
        <taxon>Nitrosomonas</taxon>
    </lineage>
</organism>
<dbReference type="InterPro" id="IPR010982">
    <property type="entry name" value="Lambda_DNA-bd_dom_sf"/>
</dbReference>
<sequence>MKSKKPLTDKELEAWENSRDMEAELLKSVKQMAAKKSHVVMSPVISARKKSGLSQAEFAKLLGVSVRTLQEWEQGRRQPSGAAKTLIAIAERRPDVLKEIVV</sequence>
<dbReference type="InterPro" id="IPR001387">
    <property type="entry name" value="Cro/C1-type_HTH"/>
</dbReference>
<evidence type="ECO:0000313" key="5">
    <source>
        <dbReference type="EMBL" id="SFM72170.1"/>
    </source>
</evidence>
<evidence type="ECO:0000256" key="1">
    <source>
        <dbReference type="ARBA" id="ARBA00023015"/>
    </source>
</evidence>
<dbReference type="PANTHER" id="PTHR36511">
    <property type="entry name" value="MERR FAMILY BACTERIAL REGULATORY PROTEIN"/>
    <property type="match status" value="1"/>
</dbReference>
<keyword evidence="3" id="KW-0804">Transcription</keyword>
<protein>
    <submittedName>
        <fullName evidence="5">Putative transcriptional regulator</fullName>
    </submittedName>
</protein>